<dbReference type="PIRSF" id="PIRSF000102">
    <property type="entry name" value="Lac_mal_DH"/>
    <property type="match status" value="1"/>
</dbReference>
<evidence type="ECO:0000256" key="3">
    <source>
        <dbReference type="ARBA" id="ARBA00012995"/>
    </source>
</evidence>
<feature type="domain" description="Lactate/malate dehydrogenase C-terminal" evidence="13">
    <location>
        <begin position="167"/>
        <end position="327"/>
    </location>
</feature>
<comment type="similarity">
    <text evidence="1">Belongs to the LDH/MDH superfamily. MDH type 1 family.</text>
</comment>
<evidence type="ECO:0000256" key="10">
    <source>
        <dbReference type="PIRSR" id="PIRSR000102-3"/>
    </source>
</evidence>
<dbReference type="OrthoDB" id="755699at2759"/>
<evidence type="ECO:0000256" key="6">
    <source>
        <dbReference type="ARBA" id="ARBA00023002"/>
    </source>
</evidence>
<comment type="subunit">
    <text evidence="2">Homodimer.</text>
</comment>
<dbReference type="KEGG" id="tnl:113508457"/>
<dbReference type="InParanoid" id="A0A7E5X4I8"/>
<evidence type="ECO:0000259" key="12">
    <source>
        <dbReference type="Pfam" id="PF00056"/>
    </source>
</evidence>
<dbReference type="Pfam" id="PF00056">
    <property type="entry name" value="Ldh_1_N"/>
    <property type="match status" value="1"/>
</dbReference>
<organism evidence="14 15">
    <name type="scientific">Trichoplusia ni</name>
    <name type="common">Cabbage looper</name>
    <dbReference type="NCBI Taxonomy" id="7111"/>
    <lineage>
        <taxon>Eukaryota</taxon>
        <taxon>Metazoa</taxon>
        <taxon>Ecdysozoa</taxon>
        <taxon>Arthropoda</taxon>
        <taxon>Hexapoda</taxon>
        <taxon>Insecta</taxon>
        <taxon>Pterygota</taxon>
        <taxon>Neoptera</taxon>
        <taxon>Endopterygota</taxon>
        <taxon>Lepidoptera</taxon>
        <taxon>Glossata</taxon>
        <taxon>Ditrysia</taxon>
        <taxon>Noctuoidea</taxon>
        <taxon>Noctuidae</taxon>
        <taxon>Plusiinae</taxon>
        <taxon>Trichoplusia</taxon>
    </lineage>
</organism>
<keyword evidence="7 10" id="KW-0520">NAD</keyword>
<dbReference type="InterPro" id="IPR001557">
    <property type="entry name" value="L-lactate/malate_DH"/>
</dbReference>
<comment type="catalytic activity">
    <reaction evidence="8">
        <text>(S)-malate + NAD(+) = oxaloacetate + NADH + H(+)</text>
        <dbReference type="Rhea" id="RHEA:21432"/>
        <dbReference type="ChEBI" id="CHEBI:15378"/>
        <dbReference type="ChEBI" id="CHEBI:15589"/>
        <dbReference type="ChEBI" id="CHEBI:16452"/>
        <dbReference type="ChEBI" id="CHEBI:57540"/>
        <dbReference type="ChEBI" id="CHEBI:57945"/>
        <dbReference type="EC" id="1.1.1.37"/>
    </reaction>
</comment>
<feature type="binding site" evidence="10">
    <location>
        <position position="53"/>
    </location>
    <ligand>
        <name>NAD(+)</name>
        <dbReference type="ChEBI" id="CHEBI:57540"/>
    </ligand>
</feature>
<dbReference type="GO" id="GO:0030060">
    <property type="term" value="F:L-malate dehydrogenase (NAD+) activity"/>
    <property type="evidence" value="ECO:0007669"/>
    <property type="project" value="UniProtKB-EC"/>
</dbReference>
<dbReference type="FunFam" id="3.40.50.720:FF:000268">
    <property type="entry name" value="Malate dehydrogenase"/>
    <property type="match status" value="1"/>
</dbReference>
<evidence type="ECO:0000313" key="15">
    <source>
        <dbReference type="RefSeq" id="XP_026747326.1"/>
    </source>
</evidence>
<feature type="binding site" evidence="10">
    <location>
        <position position="114"/>
    </location>
    <ligand>
        <name>NAD(+)</name>
        <dbReference type="ChEBI" id="CHEBI:57540"/>
    </ligand>
</feature>
<evidence type="ECO:0000256" key="5">
    <source>
        <dbReference type="ARBA" id="ARBA00022532"/>
    </source>
</evidence>
<accession>A0A7E5X4I8</accession>
<feature type="domain" description="Lactate/malate dehydrogenase N-terminal" evidence="12">
    <location>
        <begin position="22"/>
        <end position="165"/>
    </location>
</feature>
<evidence type="ECO:0000256" key="8">
    <source>
        <dbReference type="ARBA" id="ARBA00048313"/>
    </source>
</evidence>
<proteinExistence type="inferred from homology"/>
<gene>
    <name evidence="15" type="primary">LOC113508457</name>
</gene>
<dbReference type="SUPFAM" id="SSF51735">
    <property type="entry name" value="NAD(P)-binding Rossmann-fold domains"/>
    <property type="match status" value="1"/>
</dbReference>
<dbReference type="GO" id="GO:0006099">
    <property type="term" value="P:tricarboxylic acid cycle"/>
    <property type="evidence" value="ECO:0007669"/>
    <property type="project" value="UniProtKB-KW"/>
</dbReference>
<evidence type="ECO:0000313" key="14">
    <source>
        <dbReference type="Proteomes" id="UP000322000"/>
    </source>
</evidence>
<evidence type="ECO:0000256" key="11">
    <source>
        <dbReference type="RuleBase" id="RU003369"/>
    </source>
</evidence>
<dbReference type="InterPro" id="IPR036291">
    <property type="entry name" value="NAD(P)-bd_dom_sf"/>
</dbReference>
<keyword evidence="14" id="KW-1185">Reference proteome</keyword>
<dbReference type="GO" id="GO:0019752">
    <property type="term" value="P:carboxylic acid metabolic process"/>
    <property type="evidence" value="ECO:0007669"/>
    <property type="project" value="InterPro"/>
</dbReference>
<evidence type="ECO:0000256" key="1">
    <source>
        <dbReference type="ARBA" id="ARBA00008824"/>
    </source>
</evidence>
<protein>
    <recommendedName>
        <fullName evidence="4">Malate dehydrogenase, mitochondrial</fullName>
        <ecNumber evidence="3">1.1.1.37</ecNumber>
    </recommendedName>
</protein>
<dbReference type="AlphaFoldDB" id="A0A7E5X4I8"/>
<dbReference type="RefSeq" id="XP_026747326.1">
    <property type="nucleotide sequence ID" value="XM_026891525.1"/>
</dbReference>
<dbReference type="Proteomes" id="UP000322000">
    <property type="component" value="Chromosome 2"/>
</dbReference>
<evidence type="ECO:0000256" key="4">
    <source>
        <dbReference type="ARBA" id="ARBA00016075"/>
    </source>
</evidence>
<evidence type="ECO:0000259" key="13">
    <source>
        <dbReference type="Pfam" id="PF02866"/>
    </source>
</evidence>
<dbReference type="Pfam" id="PF02866">
    <property type="entry name" value="Ldh_1_C"/>
    <property type="match status" value="1"/>
</dbReference>
<name>A0A7E5X4I8_TRINI</name>
<keyword evidence="6 11" id="KW-0560">Oxidoreductase</keyword>
<dbReference type="InterPro" id="IPR015955">
    <property type="entry name" value="Lactate_DH/Glyco_Ohase_4_C"/>
</dbReference>
<feature type="active site" description="Proton acceptor" evidence="9">
    <location>
        <position position="197"/>
    </location>
</feature>
<dbReference type="SUPFAM" id="SSF56327">
    <property type="entry name" value="LDH C-terminal domain-like"/>
    <property type="match status" value="1"/>
</dbReference>
<sequence length="332" mass="36743">MNRFMSFLKLYQPLTLNSRNYQVTVVGGASDVGQTLCLLLRAEPGISKLVVHDTRGQTPGVVLDLSHIPTDSFIQGYTGEDTLERALRNSNVVLGVGGLIRKPGINEKLWLSANTAFIKTLAARVAKLNPLPFLGIVTEPINCLVPMAAEVMRNHGEYDPKKLFGVTGVDAIRAQTQYAAQHNLNPRNCFVPVIGGHSEKTAIPLLSQCQPTCDFDEKISQEFTIKFRKTDERVIKAKRGFSPILSVAFSALMFTRNVLDALDGRPAKVNAFIENNDFGTTFFGGLVEINHVGIKEMQMYSSLSEYECQLLEKSIEELRKDILKGKKVLELA</sequence>
<dbReference type="GeneID" id="113508457"/>
<evidence type="ECO:0000256" key="2">
    <source>
        <dbReference type="ARBA" id="ARBA00011738"/>
    </source>
</evidence>
<dbReference type="Gene3D" id="3.40.50.720">
    <property type="entry name" value="NAD(P)-binding Rossmann-like Domain"/>
    <property type="match status" value="1"/>
</dbReference>
<dbReference type="PANTHER" id="PTHR11540:SF16">
    <property type="entry name" value="MALATE DEHYDROGENASE, MITOCHONDRIAL"/>
    <property type="match status" value="1"/>
</dbReference>
<dbReference type="InterPro" id="IPR001236">
    <property type="entry name" value="Lactate/malate_DH_N"/>
</dbReference>
<feature type="binding site" evidence="10">
    <location>
        <begin position="27"/>
        <end position="33"/>
    </location>
    <ligand>
        <name>NAD(+)</name>
        <dbReference type="ChEBI" id="CHEBI:57540"/>
    </ligand>
</feature>
<dbReference type="InterPro" id="IPR022383">
    <property type="entry name" value="Lactate/malate_DH_C"/>
</dbReference>
<reference evidence="15" key="1">
    <citation type="submission" date="2025-08" db="UniProtKB">
        <authorList>
            <consortium name="RefSeq"/>
        </authorList>
    </citation>
    <scope>IDENTIFICATION</scope>
</reference>
<keyword evidence="5" id="KW-0816">Tricarboxylic acid cycle</keyword>
<dbReference type="GO" id="GO:0005737">
    <property type="term" value="C:cytoplasm"/>
    <property type="evidence" value="ECO:0007669"/>
    <property type="project" value="TreeGrafter"/>
</dbReference>
<dbReference type="EC" id="1.1.1.37" evidence="3"/>
<evidence type="ECO:0000256" key="7">
    <source>
        <dbReference type="ARBA" id="ARBA00023027"/>
    </source>
</evidence>
<evidence type="ECO:0000256" key="9">
    <source>
        <dbReference type="PIRSR" id="PIRSR000102-1"/>
    </source>
</evidence>
<dbReference type="PANTHER" id="PTHR11540">
    <property type="entry name" value="MALATE AND LACTATE DEHYDROGENASE"/>
    <property type="match status" value="1"/>
</dbReference>
<dbReference type="Gene3D" id="3.90.110.10">
    <property type="entry name" value="Lactate dehydrogenase/glycoside hydrolase, family 4, C-terminal"/>
    <property type="match status" value="1"/>
</dbReference>